<sequence>MGETPSQASGQRRKRRMHEEAQLHRQKLEHEHSLKQQKKLNKRVNAEAQRLQQAESCLSLQEAQKQQNSRFFWSEDSTKEFLDLMIELQMDFENMESKSLGFVLWLRYFKSHEHRKHDYVMLKNLTFETLDWWYKVLMTTFSVYEMLKRINTNNFGLNATRMESGAFPQPLTALGNTQNLENNENKRREDNMSNGGDQSASENDDTQSRNAHEDV</sequence>
<feature type="compositionally biased region" description="Basic and acidic residues" evidence="1">
    <location>
        <begin position="17"/>
        <end position="34"/>
    </location>
</feature>
<evidence type="ECO:0000313" key="2">
    <source>
        <dbReference type="EMBL" id="MBW0542830.1"/>
    </source>
</evidence>
<name>A0A9Q3IKY7_9BASI</name>
<accession>A0A9Q3IKY7</accession>
<protein>
    <submittedName>
        <fullName evidence="2">Uncharacterized protein</fullName>
    </submittedName>
</protein>
<keyword evidence="3" id="KW-1185">Reference proteome</keyword>
<feature type="compositionally biased region" description="Basic and acidic residues" evidence="1">
    <location>
        <begin position="206"/>
        <end position="215"/>
    </location>
</feature>
<dbReference type="AlphaFoldDB" id="A0A9Q3IKY7"/>
<reference evidence="2" key="1">
    <citation type="submission" date="2021-03" db="EMBL/GenBank/DDBJ databases">
        <title>Draft genome sequence of rust myrtle Austropuccinia psidii MF-1, a brazilian biotype.</title>
        <authorList>
            <person name="Quecine M.C."/>
            <person name="Pachon D.M.R."/>
            <person name="Bonatelli M.L."/>
            <person name="Correr F.H."/>
            <person name="Franceschini L.M."/>
            <person name="Leite T.F."/>
            <person name="Margarido G.R.A."/>
            <person name="Almeida C.A."/>
            <person name="Ferrarezi J.A."/>
            <person name="Labate C.A."/>
        </authorList>
    </citation>
    <scope>NUCLEOTIDE SEQUENCE</scope>
    <source>
        <strain evidence="2">MF-1</strain>
    </source>
</reference>
<dbReference type="EMBL" id="AVOT02047527">
    <property type="protein sequence ID" value="MBW0542830.1"/>
    <property type="molecule type" value="Genomic_DNA"/>
</dbReference>
<evidence type="ECO:0000256" key="1">
    <source>
        <dbReference type="SAM" id="MobiDB-lite"/>
    </source>
</evidence>
<dbReference type="OrthoDB" id="2507825at2759"/>
<feature type="compositionally biased region" description="Polar residues" evidence="1">
    <location>
        <begin position="1"/>
        <end position="10"/>
    </location>
</feature>
<feature type="region of interest" description="Disordered" evidence="1">
    <location>
        <begin position="168"/>
        <end position="215"/>
    </location>
</feature>
<comment type="caution">
    <text evidence="2">The sequence shown here is derived from an EMBL/GenBank/DDBJ whole genome shotgun (WGS) entry which is preliminary data.</text>
</comment>
<feature type="region of interest" description="Disordered" evidence="1">
    <location>
        <begin position="1"/>
        <end position="40"/>
    </location>
</feature>
<feature type="compositionally biased region" description="Polar residues" evidence="1">
    <location>
        <begin position="192"/>
        <end position="201"/>
    </location>
</feature>
<organism evidence="2 3">
    <name type="scientific">Austropuccinia psidii MF-1</name>
    <dbReference type="NCBI Taxonomy" id="1389203"/>
    <lineage>
        <taxon>Eukaryota</taxon>
        <taxon>Fungi</taxon>
        <taxon>Dikarya</taxon>
        <taxon>Basidiomycota</taxon>
        <taxon>Pucciniomycotina</taxon>
        <taxon>Pucciniomycetes</taxon>
        <taxon>Pucciniales</taxon>
        <taxon>Sphaerophragmiaceae</taxon>
        <taxon>Austropuccinia</taxon>
    </lineage>
</organism>
<evidence type="ECO:0000313" key="3">
    <source>
        <dbReference type="Proteomes" id="UP000765509"/>
    </source>
</evidence>
<dbReference type="Proteomes" id="UP000765509">
    <property type="component" value="Unassembled WGS sequence"/>
</dbReference>
<gene>
    <name evidence="2" type="ORF">O181_082545</name>
</gene>
<proteinExistence type="predicted"/>